<protein>
    <recommendedName>
        <fullName evidence="3">Mannose-6-phosphate isomerase</fullName>
    </recommendedName>
</protein>
<reference evidence="1 2" key="1">
    <citation type="submission" date="2019-08" db="EMBL/GenBank/DDBJ databases">
        <title>In-depth cultivation of the pig gut microbiome towards novel bacterial diversity and tailored functional studies.</title>
        <authorList>
            <person name="Wylensek D."/>
            <person name="Hitch T.C.A."/>
            <person name="Clavel T."/>
        </authorList>
    </citation>
    <scope>NUCLEOTIDE SEQUENCE [LARGE SCALE GENOMIC DNA]</scope>
    <source>
        <strain evidence="1 2">BBE-744-WT-12</strain>
    </source>
</reference>
<dbReference type="InterPro" id="IPR011051">
    <property type="entry name" value="RmlC_Cupin_sf"/>
</dbReference>
<dbReference type="SUPFAM" id="SSF51182">
    <property type="entry name" value="RmlC-like cupins"/>
    <property type="match status" value="1"/>
</dbReference>
<gene>
    <name evidence="1" type="ORF">FYJ85_17305</name>
</gene>
<dbReference type="EMBL" id="VUNS01000024">
    <property type="protein sequence ID" value="MST98796.1"/>
    <property type="molecule type" value="Genomic_DNA"/>
</dbReference>
<dbReference type="Proteomes" id="UP000435649">
    <property type="component" value="Unassembled WGS sequence"/>
</dbReference>
<dbReference type="AlphaFoldDB" id="A0A844G604"/>
<proteinExistence type="predicted"/>
<sequence length="353" mass="39423">MNAVKFSPNRVWRVYQGGSGIDALRRAETQCDGSFPEDWIASTSKANNPQYPAENQGLSKIITADGSEQFFHEYLAADPVNTLGEAHFAKHGANAVLLMKILDAAERLPIQVHPTVPDAERYFNSKFGKTEAWYVVATREVNGETPYLLLGFNDKLDKETFLDEARHGDFPTGKEMLHKLTVKPGDCFIVPGGTPHAIGCGCTIIEVMEPSDLVVQPEFFCGKQRLSESERWSNADPEEALKSFIFANETEAELRKRCSPEPEAIDASLSRLIPYSLACYFEVQKLQCSTSYRFFNREKMHRAGVITAGDLQLKTADGILELHRGDAFFLPYALMECEFLGNGEIIFALPPRL</sequence>
<name>A0A844G604_9BACT</name>
<evidence type="ECO:0008006" key="3">
    <source>
        <dbReference type="Google" id="ProtNLM"/>
    </source>
</evidence>
<accession>A0A844G604</accession>
<comment type="caution">
    <text evidence="1">The sequence shown here is derived from an EMBL/GenBank/DDBJ whole genome shotgun (WGS) entry which is preliminary data.</text>
</comment>
<keyword evidence="2" id="KW-1185">Reference proteome</keyword>
<evidence type="ECO:0000313" key="1">
    <source>
        <dbReference type="EMBL" id="MST98796.1"/>
    </source>
</evidence>
<organism evidence="1 2">
    <name type="scientific">Victivallis lenta</name>
    <dbReference type="NCBI Taxonomy" id="2606640"/>
    <lineage>
        <taxon>Bacteria</taxon>
        <taxon>Pseudomonadati</taxon>
        <taxon>Lentisphaerota</taxon>
        <taxon>Lentisphaeria</taxon>
        <taxon>Victivallales</taxon>
        <taxon>Victivallaceae</taxon>
        <taxon>Victivallis</taxon>
    </lineage>
</organism>
<evidence type="ECO:0000313" key="2">
    <source>
        <dbReference type="Proteomes" id="UP000435649"/>
    </source>
</evidence>
<dbReference type="Gene3D" id="2.60.120.10">
    <property type="entry name" value="Jelly Rolls"/>
    <property type="match status" value="2"/>
</dbReference>
<dbReference type="RefSeq" id="WP_154419780.1">
    <property type="nucleotide sequence ID" value="NZ_VUNS01000024.1"/>
</dbReference>
<dbReference type="InterPro" id="IPR014710">
    <property type="entry name" value="RmlC-like_jellyroll"/>
</dbReference>
<dbReference type="CDD" id="cd07010">
    <property type="entry name" value="cupin_PMI_type_I_N_bac"/>
    <property type="match status" value="1"/>
</dbReference>